<name>A0ABR8ZCN0_9FLAO</name>
<evidence type="ECO:0000313" key="2">
    <source>
        <dbReference type="Proteomes" id="UP000637299"/>
    </source>
</evidence>
<accession>A0ABR8ZCN0</accession>
<organism evidence="1 2">
    <name type="scientific">Chryseobacterium caseinilyticum</name>
    <dbReference type="NCBI Taxonomy" id="2771428"/>
    <lineage>
        <taxon>Bacteria</taxon>
        <taxon>Pseudomonadati</taxon>
        <taxon>Bacteroidota</taxon>
        <taxon>Flavobacteriia</taxon>
        <taxon>Flavobacteriales</taxon>
        <taxon>Weeksellaceae</taxon>
        <taxon>Chryseobacterium group</taxon>
        <taxon>Chryseobacterium</taxon>
    </lineage>
</organism>
<reference evidence="1 2" key="1">
    <citation type="submission" date="2020-09" db="EMBL/GenBank/DDBJ databases">
        <title>Genome seq and assembly of Chryseobacterium sp.</title>
        <authorList>
            <person name="Chhetri G."/>
        </authorList>
    </citation>
    <scope>NUCLEOTIDE SEQUENCE [LARGE SCALE GENOMIC DNA]</scope>
    <source>
        <strain evidence="1 2">GCR10</strain>
    </source>
</reference>
<protein>
    <submittedName>
        <fullName evidence="1">Glycine zipper family protein</fullName>
    </submittedName>
</protein>
<sequence length="274" mass="30558">MSSAFEKWFNEDNKTKGNNDIVLLLEDLKFYNEKAPNDVTDYAKARIKISSFLKRNDKYYFIDRFDNVIVDINSNAKSANNLATVVSDAVTQFIKYSYSGVVTAGYIPENELENYNAYLSKNNKSLNEPLKDGVYLHFKSFFDQTPSGQHNLVKNKEGEVKRITNEQDLKIPMSEVFCYVNNGVAYRFTIGGFKEIKKNENGQYIESSRAQIYEDKGNSGMMIGAMTGGMVGALVGAAIDSGSNKGAAKGSGIRTTTVTNVYIDPITGAYRFTE</sequence>
<comment type="caution">
    <text evidence="1">The sequence shown here is derived from an EMBL/GenBank/DDBJ whole genome shotgun (WGS) entry which is preliminary data.</text>
</comment>
<dbReference type="EMBL" id="JACYFS010000003">
    <property type="protein sequence ID" value="MBD8083057.1"/>
    <property type="molecule type" value="Genomic_DNA"/>
</dbReference>
<proteinExistence type="predicted"/>
<dbReference type="Proteomes" id="UP000637299">
    <property type="component" value="Unassembled WGS sequence"/>
</dbReference>
<gene>
    <name evidence="1" type="ORF">IC610_11590</name>
</gene>
<dbReference type="RefSeq" id="WP_191737005.1">
    <property type="nucleotide sequence ID" value="NZ_JACYFS010000003.1"/>
</dbReference>
<keyword evidence="2" id="KW-1185">Reference proteome</keyword>
<evidence type="ECO:0000313" key="1">
    <source>
        <dbReference type="EMBL" id="MBD8083057.1"/>
    </source>
</evidence>